<dbReference type="EMBL" id="MHRI01000029">
    <property type="protein sequence ID" value="OHA20500.1"/>
    <property type="molecule type" value="Genomic_DNA"/>
</dbReference>
<gene>
    <name evidence="1" type="ORF">A2849_00700</name>
</gene>
<evidence type="ECO:0000313" key="2">
    <source>
        <dbReference type="Proteomes" id="UP000178121"/>
    </source>
</evidence>
<dbReference type="InterPro" id="IPR029058">
    <property type="entry name" value="AB_hydrolase_fold"/>
</dbReference>
<dbReference type="GO" id="GO:0016787">
    <property type="term" value="F:hydrolase activity"/>
    <property type="evidence" value="ECO:0007669"/>
    <property type="project" value="InterPro"/>
</dbReference>
<sequence>MKKRVFLIHGWEGKPHNHWFPWLSLELRANGFDVSAPQMPNAATPNVAEWLSFLKGYVGTPDSHTYFVGHSLGCIAIARYLEALPQKIKIGGALFVAGFSGRINVPEISEFYSLPFDPSRAKTHSKSFVMIFSDNDPYVPMARSLEFAKQLGAKTILERGKRHFTAREGVTALPSVLPSLLKMSS</sequence>
<dbReference type="AlphaFoldDB" id="A0A1G2M9C4"/>
<dbReference type="Pfam" id="PF06821">
    <property type="entry name" value="Ser_hydrolase"/>
    <property type="match status" value="1"/>
</dbReference>
<name>A0A1G2M9C4_9BACT</name>
<dbReference type="SUPFAM" id="SSF53474">
    <property type="entry name" value="alpha/beta-Hydrolases"/>
    <property type="match status" value="1"/>
</dbReference>
<comment type="caution">
    <text evidence="1">The sequence shown here is derived from an EMBL/GenBank/DDBJ whole genome shotgun (WGS) entry which is preliminary data.</text>
</comment>
<dbReference type="Gene3D" id="3.40.50.1820">
    <property type="entry name" value="alpha/beta hydrolase"/>
    <property type="match status" value="1"/>
</dbReference>
<protein>
    <recommendedName>
        <fullName evidence="3">Alpha/beta hydrolase</fullName>
    </recommendedName>
</protein>
<evidence type="ECO:0000313" key="1">
    <source>
        <dbReference type="EMBL" id="OHA20500.1"/>
    </source>
</evidence>
<organism evidence="1 2">
    <name type="scientific">Candidatus Taylorbacteria bacterium RIFCSPHIGHO2_01_FULL_51_15</name>
    <dbReference type="NCBI Taxonomy" id="1802304"/>
    <lineage>
        <taxon>Bacteria</taxon>
        <taxon>Candidatus Tayloriibacteriota</taxon>
    </lineage>
</organism>
<accession>A0A1G2M9C4</accession>
<dbReference type="PANTHER" id="PTHR15394">
    <property type="entry name" value="SERINE HYDROLASE RBBP9"/>
    <property type="match status" value="1"/>
</dbReference>
<proteinExistence type="predicted"/>
<reference evidence="1 2" key="1">
    <citation type="journal article" date="2016" name="Nat. Commun.">
        <title>Thousands of microbial genomes shed light on interconnected biogeochemical processes in an aquifer system.</title>
        <authorList>
            <person name="Anantharaman K."/>
            <person name="Brown C.T."/>
            <person name="Hug L.A."/>
            <person name="Sharon I."/>
            <person name="Castelle C.J."/>
            <person name="Probst A.J."/>
            <person name="Thomas B.C."/>
            <person name="Singh A."/>
            <person name="Wilkins M.J."/>
            <person name="Karaoz U."/>
            <person name="Brodie E.L."/>
            <person name="Williams K.H."/>
            <person name="Hubbard S.S."/>
            <person name="Banfield J.F."/>
        </authorList>
    </citation>
    <scope>NUCLEOTIDE SEQUENCE [LARGE SCALE GENOMIC DNA]</scope>
</reference>
<dbReference type="InterPro" id="IPR010662">
    <property type="entry name" value="RBBP9/YdeN"/>
</dbReference>
<evidence type="ECO:0008006" key="3">
    <source>
        <dbReference type="Google" id="ProtNLM"/>
    </source>
</evidence>
<dbReference type="Proteomes" id="UP000178121">
    <property type="component" value="Unassembled WGS sequence"/>
</dbReference>
<dbReference type="PANTHER" id="PTHR15394:SF3">
    <property type="entry name" value="SERINE HYDROLASE RBBP9"/>
    <property type="match status" value="1"/>
</dbReference>